<sequence>MPSLNITIEDTSPVISYSTGWRAGHSSGDQSANRYSQSSFTVTNVQGATASFSFNGTSVGIFGAKRGNHGAYQVKLDSTLYPPNSGKANDPGIFQTPLFSAAGLSQGFHTVTLTNQEGSFLDIDFITWETTVGTNSSGNFYVNTVQDTSPSFTYLPSETDWGVPSKNIGSFMGGSGHATTKSGASLTYSFDVGESVSLYGPVGPDGSLFAVHVDGSSASAYTTVQEFYTPQSLLYHASSLGPGSHNLTLICQPINPQQTFAVDYAVVFTTAAPLATPNLGCVNQVVVFLPH</sequence>
<comment type="caution">
    <text evidence="1">The sequence shown here is derived from an EMBL/GenBank/DDBJ whole genome shotgun (WGS) entry which is preliminary data.</text>
</comment>
<evidence type="ECO:0000313" key="1">
    <source>
        <dbReference type="EMBL" id="KAF9462292.1"/>
    </source>
</evidence>
<dbReference type="OrthoDB" id="2564234at2759"/>
<evidence type="ECO:0000313" key="2">
    <source>
        <dbReference type="Proteomes" id="UP000807353"/>
    </source>
</evidence>
<name>A0A9P6CDZ3_9AGAR</name>
<dbReference type="Proteomes" id="UP000807353">
    <property type="component" value="Unassembled WGS sequence"/>
</dbReference>
<organism evidence="1 2">
    <name type="scientific">Collybia nuda</name>
    <dbReference type="NCBI Taxonomy" id="64659"/>
    <lineage>
        <taxon>Eukaryota</taxon>
        <taxon>Fungi</taxon>
        <taxon>Dikarya</taxon>
        <taxon>Basidiomycota</taxon>
        <taxon>Agaricomycotina</taxon>
        <taxon>Agaricomycetes</taxon>
        <taxon>Agaricomycetidae</taxon>
        <taxon>Agaricales</taxon>
        <taxon>Tricholomatineae</taxon>
        <taxon>Clitocybaceae</taxon>
        <taxon>Collybia</taxon>
    </lineage>
</organism>
<dbReference type="AlphaFoldDB" id="A0A9P6CDZ3"/>
<dbReference type="EMBL" id="MU150273">
    <property type="protein sequence ID" value="KAF9462292.1"/>
    <property type="molecule type" value="Genomic_DNA"/>
</dbReference>
<dbReference type="Gene3D" id="2.60.120.260">
    <property type="entry name" value="Galactose-binding domain-like"/>
    <property type="match status" value="2"/>
</dbReference>
<proteinExistence type="predicted"/>
<reference evidence="1" key="1">
    <citation type="submission" date="2020-11" db="EMBL/GenBank/DDBJ databases">
        <authorList>
            <consortium name="DOE Joint Genome Institute"/>
            <person name="Ahrendt S."/>
            <person name="Riley R."/>
            <person name="Andreopoulos W."/>
            <person name="Labutti K."/>
            <person name="Pangilinan J."/>
            <person name="Ruiz-Duenas F.J."/>
            <person name="Barrasa J.M."/>
            <person name="Sanchez-Garcia M."/>
            <person name="Camarero S."/>
            <person name="Miyauchi S."/>
            <person name="Serrano A."/>
            <person name="Linde D."/>
            <person name="Babiker R."/>
            <person name="Drula E."/>
            <person name="Ayuso-Fernandez I."/>
            <person name="Pacheco R."/>
            <person name="Padilla G."/>
            <person name="Ferreira P."/>
            <person name="Barriuso J."/>
            <person name="Kellner H."/>
            <person name="Castanera R."/>
            <person name="Alfaro M."/>
            <person name="Ramirez L."/>
            <person name="Pisabarro A.G."/>
            <person name="Kuo A."/>
            <person name="Tritt A."/>
            <person name="Lipzen A."/>
            <person name="He G."/>
            <person name="Yan M."/>
            <person name="Ng V."/>
            <person name="Cullen D."/>
            <person name="Martin F."/>
            <person name="Rosso M.-N."/>
            <person name="Henrissat B."/>
            <person name="Hibbett D."/>
            <person name="Martinez A.T."/>
            <person name="Grigoriev I.V."/>
        </authorList>
    </citation>
    <scope>NUCLEOTIDE SEQUENCE</scope>
    <source>
        <strain evidence="1">CBS 247.69</strain>
    </source>
</reference>
<gene>
    <name evidence="1" type="ORF">BDZ94DRAFT_1166190</name>
</gene>
<accession>A0A9P6CDZ3</accession>
<keyword evidence="2" id="KW-1185">Reference proteome</keyword>
<protein>
    <submittedName>
        <fullName evidence="1">Uncharacterized protein</fullName>
    </submittedName>
</protein>